<dbReference type="InterPro" id="IPR011650">
    <property type="entry name" value="Peptidase_M20_dimer"/>
</dbReference>
<accession>A0ABV9E4Y1</accession>
<dbReference type="Gene3D" id="3.40.630.10">
    <property type="entry name" value="Zn peptidases"/>
    <property type="match status" value="1"/>
</dbReference>
<evidence type="ECO:0000256" key="1">
    <source>
        <dbReference type="ARBA" id="ARBA00001947"/>
    </source>
</evidence>
<name>A0ABV9E4Y1_9ACTN</name>
<proteinExistence type="predicted"/>
<evidence type="ECO:0000313" key="6">
    <source>
        <dbReference type="EMBL" id="MFC4565982.1"/>
    </source>
</evidence>
<dbReference type="SUPFAM" id="SSF53187">
    <property type="entry name" value="Zn-dependent exopeptidases"/>
    <property type="match status" value="1"/>
</dbReference>
<reference evidence="7" key="1">
    <citation type="journal article" date="2019" name="Int. J. Syst. Evol. Microbiol.">
        <title>The Global Catalogue of Microorganisms (GCM) 10K type strain sequencing project: providing services to taxonomists for standard genome sequencing and annotation.</title>
        <authorList>
            <consortium name="The Broad Institute Genomics Platform"/>
            <consortium name="The Broad Institute Genome Sequencing Center for Infectious Disease"/>
            <person name="Wu L."/>
            <person name="Ma J."/>
        </authorList>
    </citation>
    <scope>NUCLEOTIDE SEQUENCE [LARGE SCALE GENOMIC DNA]</scope>
    <source>
        <strain evidence="7">XZYJ18</strain>
    </source>
</reference>
<dbReference type="PROSITE" id="PS00758">
    <property type="entry name" value="ARGE_DAPE_CPG2_1"/>
    <property type="match status" value="1"/>
</dbReference>
<dbReference type="SUPFAM" id="SSF55031">
    <property type="entry name" value="Bacterial exopeptidase dimerisation domain"/>
    <property type="match status" value="1"/>
</dbReference>
<evidence type="ECO:0000313" key="7">
    <source>
        <dbReference type="Proteomes" id="UP001595923"/>
    </source>
</evidence>
<sequence>MPHTAALATWLGEHRADILHDIRTLVELESPSADKALLDAAADHLTAWLPERLDATPAEAVRRRAEDHGDVVETVITGTTPTTVLLVGHYDTVWPAGTIEGWPFAVNGDTATGPGIFDMKSGIVQGVWALHALRDLGLPRPTVRFLFNGDEELGSAWSRRHVENASADVAATIVTEPGGGWAAKTHRKGTGIFTVTAEGVESHAGLDPARGASAIHGLSDAVQTLVDAADLDRGTSVNIGTITGGTARNVIAGHASCLIDIRVTDTAEMERLDKVFADLRPRDSRVRLTVGGGWNRPPMTPGPESRRLFGIADGVAADLRGPLGRPHVGGGSDANFIAALGRPVLCGMGATGDGAHARHEHITVTDIPDRTALVAGTLLRLSEG</sequence>
<evidence type="ECO:0000256" key="3">
    <source>
        <dbReference type="ARBA" id="ARBA00022801"/>
    </source>
</evidence>
<organism evidence="6 7">
    <name type="scientific">Nocardiopsis mangrovi</name>
    <dbReference type="NCBI Taxonomy" id="1179818"/>
    <lineage>
        <taxon>Bacteria</taxon>
        <taxon>Bacillati</taxon>
        <taxon>Actinomycetota</taxon>
        <taxon>Actinomycetes</taxon>
        <taxon>Streptosporangiales</taxon>
        <taxon>Nocardiopsidaceae</taxon>
        <taxon>Nocardiopsis</taxon>
    </lineage>
</organism>
<evidence type="ECO:0000256" key="2">
    <source>
        <dbReference type="ARBA" id="ARBA00022723"/>
    </source>
</evidence>
<dbReference type="InterPro" id="IPR017150">
    <property type="entry name" value="Pept_M20_glutamate_carboxypep"/>
</dbReference>
<dbReference type="RefSeq" id="WP_378580458.1">
    <property type="nucleotide sequence ID" value="NZ_JBHSFQ010000055.1"/>
</dbReference>
<dbReference type="PIRSF" id="PIRSF037238">
    <property type="entry name" value="Carboxypeptidase_G2"/>
    <property type="match status" value="1"/>
</dbReference>
<dbReference type="Pfam" id="PF01546">
    <property type="entry name" value="Peptidase_M20"/>
    <property type="match status" value="1"/>
</dbReference>
<comment type="cofactor">
    <cofactor evidence="1">
        <name>Zn(2+)</name>
        <dbReference type="ChEBI" id="CHEBI:29105"/>
    </cofactor>
</comment>
<comment type="caution">
    <text evidence="6">The sequence shown here is derived from an EMBL/GenBank/DDBJ whole genome shotgun (WGS) entry which is preliminary data.</text>
</comment>
<feature type="domain" description="Peptidase M20 dimerisation" evidence="5">
    <location>
        <begin position="186"/>
        <end position="278"/>
    </location>
</feature>
<dbReference type="Gene3D" id="3.30.70.360">
    <property type="match status" value="1"/>
</dbReference>
<evidence type="ECO:0000256" key="4">
    <source>
        <dbReference type="ARBA" id="ARBA00022833"/>
    </source>
</evidence>
<keyword evidence="4" id="KW-0862">Zinc</keyword>
<gene>
    <name evidence="6" type="ORF">ACFO4E_29360</name>
</gene>
<dbReference type="Proteomes" id="UP001595923">
    <property type="component" value="Unassembled WGS sequence"/>
</dbReference>
<keyword evidence="7" id="KW-1185">Reference proteome</keyword>
<dbReference type="InterPro" id="IPR036264">
    <property type="entry name" value="Bact_exopeptidase_dim_dom"/>
</dbReference>
<dbReference type="Pfam" id="PF07687">
    <property type="entry name" value="M20_dimer"/>
    <property type="match status" value="1"/>
</dbReference>
<dbReference type="InterPro" id="IPR050072">
    <property type="entry name" value="Peptidase_M20A"/>
</dbReference>
<evidence type="ECO:0000259" key="5">
    <source>
        <dbReference type="Pfam" id="PF07687"/>
    </source>
</evidence>
<dbReference type="PANTHER" id="PTHR43808:SF9">
    <property type="entry name" value="BLL0789 PROTEIN"/>
    <property type="match status" value="1"/>
</dbReference>
<dbReference type="EMBL" id="JBHSFQ010000055">
    <property type="protein sequence ID" value="MFC4565982.1"/>
    <property type="molecule type" value="Genomic_DNA"/>
</dbReference>
<keyword evidence="3" id="KW-0378">Hydrolase</keyword>
<dbReference type="PANTHER" id="PTHR43808">
    <property type="entry name" value="ACETYLORNITHINE DEACETYLASE"/>
    <property type="match status" value="1"/>
</dbReference>
<keyword evidence="2" id="KW-0479">Metal-binding</keyword>
<dbReference type="InterPro" id="IPR001261">
    <property type="entry name" value="ArgE/DapE_CS"/>
</dbReference>
<dbReference type="InterPro" id="IPR002933">
    <property type="entry name" value="Peptidase_M20"/>
</dbReference>
<protein>
    <submittedName>
        <fullName evidence="6">M20/M25/M40 family metallo-hydrolase</fullName>
    </submittedName>
</protein>